<dbReference type="Gramene" id="TraesCLE_scaffold_018768_01G000100.1">
    <property type="protein sequence ID" value="TraesCLE_scaffold_018768_01G000100.1"/>
    <property type="gene ID" value="TraesCLE_scaffold_018768_01G000100"/>
</dbReference>
<dbReference type="Gramene" id="TraesPARA_EIv1.0_1936060.1">
    <property type="protein sequence ID" value="TraesPARA_EIv1.0_1936060.1.CDS1"/>
    <property type="gene ID" value="TraesPARA_EIv1.0_1936060"/>
</dbReference>
<dbReference type="Proteomes" id="UP000019116">
    <property type="component" value="Chromosome 6A"/>
</dbReference>
<dbReference type="Gramene" id="TraesWEE_scaffold_087048_01G000200.1">
    <property type="protein sequence ID" value="TraesWEE_scaffold_087048_01G000200.1"/>
    <property type="gene ID" value="TraesWEE_scaffold_087048_01G000200"/>
</dbReference>
<name>A0A3B6NPW4_WHEAT</name>
<dbReference type="Gramene" id="TraesCAD_scaffold_039034_01G000100.1">
    <property type="protein sequence ID" value="TraesCAD_scaffold_039034_01G000100.1"/>
    <property type="gene ID" value="TraesCAD_scaffold_039034_01G000100"/>
</dbReference>
<dbReference type="AlphaFoldDB" id="A0A3B6NPW4"/>
<reference evidence="2" key="2">
    <citation type="submission" date="2018-10" db="UniProtKB">
        <authorList>
            <consortium name="EnsemblPlants"/>
        </authorList>
    </citation>
    <scope>IDENTIFICATION</scope>
</reference>
<evidence type="ECO:0000256" key="1">
    <source>
        <dbReference type="SAM" id="MobiDB-lite"/>
    </source>
</evidence>
<evidence type="ECO:0000313" key="3">
    <source>
        <dbReference type="Proteomes" id="UP000019116"/>
    </source>
</evidence>
<proteinExistence type="predicted"/>
<dbReference type="Gramene" id="TraesCS6A02G191300.1">
    <property type="protein sequence ID" value="TraesCS6A02G191300.1.cds1"/>
    <property type="gene ID" value="TraesCS6A02G191300"/>
</dbReference>
<organism evidence="2">
    <name type="scientific">Triticum aestivum</name>
    <name type="common">Wheat</name>
    <dbReference type="NCBI Taxonomy" id="4565"/>
    <lineage>
        <taxon>Eukaryota</taxon>
        <taxon>Viridiplantae</taxon>
        <taxon>Streptophyta</taxon>
        <taxon>Embryophyta</taxon>
        <taxon>Tracheophyta</taxon>
        <taxon>Spermatophyta</taxon>
        <taxon>Magnoliopsida</taxon>
        <taxon>Liliopsida</taxon>
        <taxon>Poales</taxon>
        <taxon>Poaceae</taxon>
        <taxon>BOP clade</taxon>
        <taxon>Pooideae</taxon>
        <taxon>Triticodae</taxon>
        <taxon>Triticeae</taxon>
        <taxon>Triticinae</taxon>
        <taxon>Triticum</taxon>
    </lineage>
</organism>
<dbReference type="Gramene" id="TraesRN6A0100461900.1">
    <property type="protein sequence ID" value="TraesRN6A0100461900.1"/>
    <property type="gene ID" value="TraesRN6A0100461900"/>
</dbReference>
<feature type="compositionally biased region" description="Polar residues" evidence="1">
    <location>
        <begin position="54"/>
        <end position="70"/>
    </location>
</feature>
<reference evidence="2" key="1">
    <citation type="submission" date="2018-08" db="EMBL/GenBank/DDBJ databases">
        <authorList>
            <person name="Rossello M."/>
        </authorList>
    </citation>
    <scope>NUCLEOTIDE SEQUENCE [LARGE SCALE GENOMIC DNA]</scope>
    <source>
        <strain evidence="2">cv. Chinese Spring</strain>
    </source>
</reference>
<accession>A0A3B6NPW4</accession>
<protein>
    <submittedName>
        <fullName evidence="2">Uncharacterized protein</fullName>
    </submittedName>
</protein>
<sequence>MASNTLHGRLVTPLAVVVVGRFASLFSACAMLAGTPFSHTHLSGRRGRERQKLRATQSGIIPSSMANNATAARPSSCASSRAIPRCTSTATRCSPRPSRRLGAAGRSTRGGGAG</sequence>
<feature type="region of interest" description="Disordered" evidence="1">
    <location>
        <begin position="37"/>
        <end position="114"/>
    </location>
</feature>
<feature type="compositionally biased region" description="Low complexity" evidence="1">
    <location>
        <begin position="71"/>
        <end position="86"/>
    </location>
</feature>
<feature type="compositionally biased region" description="Basic residues" evidence="1">
    <location>
        <begin position="42"/>
        <end position="53"/>
    </location>
</feature>
<dbReference type="Gramene" id="TraesROB_scaffold_145490_01G000200.1">
    <property type="protein sequence ID" value="TraesROB_scaffold_145490_01G000200.1"/>
    <property type="gene ID" value="TraesROB_scaffold_145490_01G000200"/>
</dbReference>
<keyword evidence="3" id="KW-1185">Reference proteome</keyword>
<dbReference type="Gramene" id="TraesCS6A03G0489700.1">
    <property type="protein sequence ID" value="TraesCS6A03G0489700.1.CDS1"/>
    <property type="gene ID" value="TraesCS6A03G0489700"/>
</dbReference>
<evidence type="ECO:0000313" key="2">
    <source>
        <dbReference type="EnsemblPlants" id="TraesCS6A02G191300.1.cds1"/>
    </source>
</evidence>
<dbReference type="EnsemblPlants" id="TraesCS6A02G191300.1">
    <property type="protein sequence ID" value="TraesCS6A02G191300.1.cds1"/>
    <property type="gene ID" value="TraesCS6A02G191300"/>
</dbReference>